<feature type="transmembrane region" description="Helical" evidence="4">
    <location>
        <begin position="39"/>
        <end position="61"/>
    </location>
</feature>
<dbReference type="EMBL" id="JAYMYQ010000003">
    <property type="protein sequence ID" value="KAK7345237.1"/>
    <property type="molecule type" value="Genomic_DNA"/>
</dbReference>
<sequence>MTDKQTQLMNIANNDPSVPPTEQSRHLGRRCCCCLFRTFWVILVSIIILICLIILVSYIIIQPRSFKFHVTEAKLTRFNYTANTLRYNLVLNFTARNPNKKLNIYYDEVEGHVLYHGVRFASTDVITWQNSFRQYTKSTNRMSGVFSGQRVIVLDHNRASDLEEDKRSGIFHIDVRLYFTIRFRLGDFIWNSDIKPKAKCGLKIPFSSNGTTVNEFRPTKCDVDF</sequence>
<comment type="caution">
    <text evidence="5">The sequence shown here is derived from an EMBL/GenBank/DDBJ whole genome shotgun (WGS) entry which is preliminary data.</text>
</comment>
<proteinExistence type="predicted"/>
<evidence type="ECO:0000256" key="2">
    <source>
        <dbReference type="ARBA" id="ARBA00023136"/>
    </source>
</evidence>
<evidence type="ECO:0008006" key="7">
    <source>
        <dbReference type="Google" id="ProtNLM"/>
    </source>
</evidence>
<keyword evidence="4" id="KW-1133">Transmembrane helix</keyword>
<evidence type="ECO:0000256" key="4">
    <source>
        <dbReference type="SAM" id="Phobius"/>
    </source>
</evidence>
<keyword evidence="6" id="KW-1185">Reference proteome</keyword>
<comment type="subcellular location">
    <subcellularLocation>
        <location evidence="1">Membrane</location>
    </subcellularLocation>
</comment>
<feature type="region of interest" description="Disordered" evidence="3">
    <location>
        <begin position="1"/>
        <end position="24"/>
    </location>
</feature>
<dbReference type="PANTHER" id="PTHR31234">
    <property type="entry name" value="LATE EMBRYOGENESIS ABUNDANT (LEA) HYDROXYPROLINE-RICH GLYCOPROTEIN FAMILY"/>
    <property type="match status" value="1"/>
</dbReference>
<gene>
    <name evidence="5" type="ORF">VNO77_15830</name>
</gene>
<dbReference type="PANTHER" id="PTHR31234:SF2">
    <property type="entry name" value="OS05G0199100 PROTEIN"/>
    <property type="match status" value="1"/>
</dbReference>
<accession>A0AAN9LZW6</accession>
<dbReference type="Proteomes" id="UP001367508">
    <property type="component" value="Unassembled WGS sequence"/>
</dbReference>
<keyword evidence="4" id="KW-0812">Transmembrane</keyword>
<evidence type="ECO:0000256" key="1">
    <source>
        <dbReference type="ARBA" id="ARBA00004370"/>
    </source>
</evidence>
<protein>
    <recommendedName>
        <fullName evidence="7">Late embryogenesis abundant protein LEA-2 subgroup domain-containing protein</fullName>
    </recommendedName>
</protein>
<organism evidence="5 6">
    <name type="scientific">Canavalia gladiata</name>
    <name type="common">Sword bean</name>
    <name type="synonym">Dolichos gladiatus</name>
    <dbReference type="NCBI Taxonomy" id="3824"/>
    <lineage>
        <taxon>Eukaryota</taxon>
        <taxon>Viridiplantae</taxon>
        <taxon>Streptophyta</taxon>
        <taxon>Embryophyta</taxon>
        <taxon>Tracheophyta</taxon>
        <taxon>Spermatophyta</taxon>
        <taxon>Magnoliopsida</taxon>
        <taxon>eudicotyledons</taxon>
        <taxon>Gunneridae</taxon>
        <taxon>Pentapetalae</taxon>
        <taxon>rosids</taxon>
        <taxon>fabids</taxon>
        <taxon>Fabales</taxon>
        <taxon>Fabaceae</taxon>
        <taxon>Papilionoideae</taxon>
        <taxon>50 kb inversion clade</taxon>
        <taxon>NPAAA clade</taxon>
        <taxon>indigoferoid/millettioid clade</taxon>
        <taxon>Phaseoleae</taxon>
        <taxon>Canavalia</taxon>
    </lineage>
</organism>
<dbReference type="GO" id="GO:0098542">
    <property type="term" value="P:defense response to other organism"/>
    <property type="evidence" value="ECO:0007669"/>
    <property type="project" value="InterPro"/>
</dbReference>
<reference evidence="5 6" key="1">
    <citation type="submission" date="2024-01" db="EMBL/GenBank/DDBJ databases">
        <title>The genomes of 5 underutilized Papilionoideae crops provide insights into root nodulation and disease resistanc.</title>
        <authorList>
            <person name="Jiang F."/>
        </authorList>
    </citation>
    <scope>NUCLEOTIDE SEQUENCE [LARGE SCALE GENOMIC DNA]</scope>
    <source>
        <strain evidence="5">LVBAO_FW01</strain>
        <tissue evidence="5">Leaves</tissue>
    </source>
</reference>
<name>A0AAN9LZW6_CANGL</name>
<dbReference type="GO" id="GO:0005886">
    <property type="term" value="C:plasma membrane"/>
    <property type="evidence" value="ECO:0007669"/>
    <property type="project" value="TreeGrafter"/>
</dbReference>
<keyword evidence="2 4" id="KW-0472">Membrane</keyword>
<dbReference type="InterPro" id="IPR044839">
    <property type="entry name" value="NDR1-like"/>
</dbReference>
<feature type="compositionally biased region" description="Polar residues" evidence="3">
    <location>
        <begin position="1"/>
        <end position="22"/>
    </location>
</feature>
<evidence type="ECO:0000313" key="6">
    <source>
        <dbReference type="Proteomes" id="UP001367508"/>
    </source>
</evidence>
<dbReference type="AlphaFoldDB" id="A0AAN9LZW6"/>
<evidence type="ECO:0000256" key="3">
    <source>
        <dbReference type="SAM" id="MobiDB-lite"/>
    </source>
</evidence>
<evidence type="ECO:0000313" key="5">
    <source>
        <dbReference type="EMBL" id="KAK7345237.1"/>
    </source>
</evidence>